<dbReference type="AlphaFoldDB" id="A0A9P6D0M8"/>
<dbReference type="PANTHER" id="PTHR43712">
    <property type="entry name" value="PUTATIVE (AFU_ORTHOLOGUE AFUA_4G14580)-RELATED"/>
    <property type="match status" value="1"/>
</dbReference>
<dbReference type="InterPro" id="IPR036388">
    <property type="entry name" value="WH-like_DNA-bd_sf"/>
</dbReference>
<dbReference type="PROSITE" id="PS51683">
    <property type="entry name" value="SAM_OMT_II"/>
    <property type="match status" value="1"/>
</dbReference>
<dbReference type="GO" id="GO:0046983">
    <property type="term" value="F:protein dimerization activity"/>
    <property type="evidence" value="ECO:0007669"/>
    <property type="project" value="InterPro"/>
</dbReference>
<gene>
    <name evidence="6" type="ORF">BDN70DRAFT_858398</name>
</gene>
<accession>A0A9P6D0M8</accession>
<evidence type="ECO:0000313" key="7">
    <source>
        <dbReference type="Proteomes" id="UP000807469"/>
    </source>
</evidence>
<dbReference type="Proteomes" id="UP000807469">
    <property type="component" value="Unassembled WGS sequence"/>
</dbReference>
<keyword evidence="3" id="KW-0949">S-adenosyl-L-methionine</keyword>
<evidence type="ECO:0000256" key="2">
    <source>
        <dbReference type="ARBA" id="ARBA00022679"/>
    </source>
</evidence>
<dbReference type="OrthoDB" id="2410195at2759"/>
<dbReference type="GO" id="GO:0032259">
    <property type="term" value="P:methylation"/>
    <property type="evidence" value="ECO:0007669"/>
    <property type="project" value="UniProtKB-KW"/>
</dbReference>
<dbReference type="PANTHER" id="PTHR43712:SF2">
    <property type="entry name" value="O-METHYLTRANSFERASE CICE"/>
    <property type="match status" value="1"/>
</dbReference>
<dbReference type="EMBL" id="MU155211">
    <property type="protein sequence ID" value="KAF9479529.1"/>
    <property type="molecule type" value="Genomic_DNA"/>
</dbReference>
<evidence type="ECO:0000259" key="5">
    <source>
        <dbReference type="Pfam" id="PF08100"/>
    </source>
</evidence>
<reference evidence="6" key="1">
    <citation type="submission" date="2020-11" db="EMBL/GenBank/DDBJ databases">
        <authorList>
            <consortium name="DOE Joint Genome Institute"/>
            <person name="Ahrendt S."/>
            <person name="Riley R."/>
            <person name="Andreopoulos W."/>
            <person name="Labutti K."/>
            <person name="Pangilinan J."/>
            <person name="Ruiz-Duenas F.J."/>
            <person name="Barrasa J.M."/>
            <person name="Sanchez-Garcia M."/>
            <person name="Camarero S."/>
            <person name="Miyauchi S."/>
            <person name="Serrano A."/>
            <person name="Linde D."/>
            <person name="Babiker R."/>
            <person name="Drula E."/>
            <person name="Ayuso-Fernandez I."/>
            <person name="Pacheco R."/>
            <person name="Padilla G."/>
            <person name="Ferreira P."/>
            <person name="Barriuso J."/>
            <person name="Kellner H."/>
            <person name="Castanera R."/>
            <person name="Alfaro M."/>
            <person name="Ramirez L."/>
            <person name="Pisabarro A.G."/>
            <person name="Kuo A."/>
            <person name="Tritt A."/>
            <person name="Lipzen A."/>
            <person name="He G."/>
            <person name="Yan M."/>
            <person name="Ng V."/>
            <person name="Cullen D."/>
            <person name="Martin F."/>
            <person name="Rosso M.-N."/>
            <person name="Henrissat B."/>
            <person name="Hibbett D."/>
            <person name="Martinez A.T."/>
            <person name="Grigoriev I.V."/>
        </authorList>
    </citation>
    <scope>NUCLEOTIDE SEQUENCE</scope>
    <source>
        <strain evidence="6">CIRM-BRFM 674</strain>
    </source>
</reference>
<proteinExistence type="predicted"/>
<sequence length="477" mass="52427">MDNIRLLRAVLNESLDALEAACASKSVSFPSLDEPYVPNSDSEILCTTPDICAIIDKTVAASYQLICTIRHPFLNLADASSGYHLAACLRVAEKFNLPEILKAAGPFGLHVDSIALKAHIEATKLARILRVLATHHIFKEVRPDIFANNRISSYFSTSKTAEEIQADPAGKYRDNSDAAAAGYIGTFTDDVFKASSYLLEDLEDEHTGRGFSSTAAAFQKALDTQQDYFSWLEKRGNEYRFTRYGACIQGTSLWDPPDTVIQGFDWASIGRDGIVVDVGGGLGAPSMILAKTFRDLQIIIQDRPAVVSQAEEFWRKSYPDGFNSGRISFMAHDFFEPQPVQGPSIFLVRTICHDWPDELVVKILSNLRSAAKSSTRLIMADFVLPYACPVEDIPTSGLEQTSVSTSGIPSPLLSNLGKAGFNAYYIDMTMQVLLNGQERTLSHQVNLASKAGWEVTNINRIRNSYFGYLVAGPLPAK</sequence>
<feature type="domain" description="O-methyltransferase C-terminal" evidence="4">
    <location>
        <begin position="273"/>
        <end position="386"/>
    </location>
</feature>
<evidence type="ECO:0000259" key="4">
    <source>
        <dbReference type="Pfam" id="PF00891"/>
    </source>
</evidence>
<dbReference type="InterPro" id="IPR029063">
    <property type="entry name" value="SAM-dependent_MTases_sf"/>
</dbReference>
<dbReference type="InterPro" id="IPR036390">
    <property type="entry name" value="WH_DNA-bd_sf"/>
</dbReference>
<evidence type="ECO:0000256" key="3">
    <source>
        <dbReference type="ARBA" id="ARBA00022691"/>
    </source>
</evidence>
<evidence type="ECO:0000313" key="6">
    <source>
        <dbReference type="EMBL" id="KAF9479529.1"/>
    </source>
</evidence>
<dbReference type="Gene3D" id="1.10.10.10">
    <property type="entry name" value="Winged helix-like DNA-binding domain superfamily/Winged helix DNA-binding domain"/>
    <property type="match status" value="1"/>
</dbReference>
<keyword evidence="1 6" id="KW-0489">Methyltransferase</keyword>
<dbReference type="SUPFAM" id="SSF53335">
    <property type="entry name" value="S-adenosyl-L-methionine-dependent methyltransferases"/>
    <property type="match status" value="1"/>
</dbReference>
<dbReference type="Pfam" id="PF00891">
    <property type="entry name" value="Methyltransf_2"/>
    <property type="match status" value="1"/>
</dbReference>
<comment type="caution">
    <text evidence="6">The sequence shown here is derived from an EMBL/GenBank/DDBJ whole genome shotgun (WGS) entry which is preliminary data.</text>
</comment>
<dbReference type="Gene3D" id="3.40.50.150">
    <property type="entry name" value="Vaccinia Virus protein VP39"/>
    <property type="match status" value="1"/>
</dbReference>
<name>A0A9P6D0M8_9AGAR</name>
<organism evidence="6 7">
    <name type="scientific">Pholiota conissans</name>
    <dbReference type="NCBI Taxonomy" id="109636"/>
    <lineage>
        <taxon>Eukaryota</taxon>
        <taxon>Fungi</taxon>
        <taxon>Dikarya</taxon>
        <taxon>Basidiomycota</taxon>
        <taxon>Agaricomycotina</taxon>
        <taxon>Agaricomycetes</taxon>
        <taxon>Agaricomycetidae</taxon>
        <taxon>Agaricales</taxon>
        <taxon>Agaricineae</taxon>
        <taxon>Strophariaceae</taxon>
        <taxon>Pholiota</taxon>
    </lineage>
</organism>
<dbReference type="InterPro" id="IPR001077">
    <property type="entry name" value="COMT_C"/>
</dbReference>
<feature type="domain" description="O-methyltransferase dimerisation" evidence="5">
    <location>
        <begin position="80"/>
        <end position="157"/>
    </location>
</feature>
<evidence type="ECO:0000256" key="1">
    <source>
        <dbReference type="ARBA" id="ARBA00022603"/>
    </source>
</evidence>
<protein>
    <submittedName>
        <fullName evidence="6">S-adenosyl-L-methionine-dependent methyltransferase</fullName>
    </submittedName>
</protein>
<dbReference type="InterPro" id="IPR016461">
    <property type="entry name" value="COMT-like"/>
</dbReference>
<dbReference type="Pfam" id="PF08100">
    <property type="entry name" value="Dimerisation"/>
    <property type="match status" value="1"/>
</dbReference>
<keyword evidence="7" id="KW-1185">Reference proteome</keyword>
<keyword evidence="2" id="KW-0808">Transferase</keyword>
<dbReference type="InterPro" id="IPR012967">
    <property type="entry name" value="COMT_dimerisation"/>
</dbReference>
<dbReference type="GO" id="GO:0008171">
    <property type="term" value="F:O-methyltransferase activity"/>
    <property type="evidence" value="ECO:0007669"/>
    <property type="project" value="InterPro"/>
</dbReference>
<dbReference type="SUPFAM" id="SSF46785">
    <property type="entry name" value="Winged helix' DNA-binding domain"/>
    <property type="match status" value="1"/>
</dbReference>